<proteinExistence type="predicted"/>
<protein>
    <submittedName>
        <fullName evidence="1">Uncharacterized protein</fullName>
    </submittedName>
</protein>
<comment type="caution">
    <text evidence="1">The sequence shown here is derived from an EMBL/GenBank/DDBJ whole genome shotgun (WGS) entry which is preliminary data.</text>
</comment>
<evidence type="ECO:0000313" key="1">
    <source>
        <dbReference type="EMBL" id="KAK2548373.1"/>
    </source>
</evidence>
<organism evidence="1 2">
    <name type="scientific">Acropora cervicornis</name>
    <name type="common">Staghorn coral</name>
    <dbReference type="NCBI Taxonomy" id="6130"/>
    <lineage>
        <taxon>Eukaryota</taxon>
        <taxon>Metazoa</taxon>
        <taxon>Cnidaria</taxon>
        <taxon>Anthozoa</taxon>
        <taxon>Hexacorallia</taxon>
        <taxon>Scleractinia</taxon>
        <taxon>Astrocoeniina</taxon>
        <taxon>Acroporidae</taxon>
        <taxon>Acropora</taxon>
    </lineage>
</organism>
<dbReference type="Proteomes" id="UP001249851">
    <property type="component" value="Unassembled WGS sequence"/>
</dbReference>
<reference evidence="1" key="1">
    <citation type="journal article" date="2023" name="G3 (Bethesda)">
        <title>Whole genome assembly and annotation of the endangered Caribbean coral Acropora cervicornis.</title>
        <authorList>
            <person name="Selwyn J.D."/>
            <person name="Vollmer S.V."/>
        </authorList>
    </citation>
    <scope>NUCLEOTIDE SEQUENCE</scope>
    <source>
        <strain evidence="1">K2</strain>
    </source>
</reference>
<name>A0AAD9USK6_ACRCE</name>
<accession>A0AAD9USK6</accession>
<evidence type="ECO:0000313" key="2">
    <source>
        <dbReference type="Proteomes" id="UP001249851"/>
    </source>
</evidence>
<dbReference type="EMBL" id="JARQWQ010000148">
    <property type="protein sequence ID" value="KAK2548373.1"/>
    <property type="molecule type" value="Genomic_DNA"/>
</dbReference>
<gene>
    <name evidence="1" type="ORF">P5673_031441</name>
</gene>
<keyword evidence="2" id="KW-1185">Reference proteome</keyword>
<sequence length="204" mass="22394">MFKLNLAVLSPLKALAGYSKILLDVEQNSIAKLPHFQGAFLAIRKAGEYCKNASDAIGLIARINFTKLTSFNIVLFTVVDDVKKLKDKMMEEGATHAQTGHFYLQNKPSTDSQGPYLKESLSTFVVGHWSVSRQVTSRHFSVANSGNVIFVEHVPSQCGSSETLPVKAYTWLVNHLSREGDAVVDVGSLKGRPKCSVVEHCITI</sequence>
<dbReference type="AlphaFoldDB" id="A0AAD9USK6"/>
<reference evidence="1" key="2">
    <citation type="journal article" date="2023" name="Science">
        <title>Genomic signatures of disease resistance in endangered staghorn corals.</title>
        <authorList>
            <person name="Vollmer S.V."/>
            <person name="Selwyn J.D."/>
            <person name="Despard B.A."/>
            <person name="Roesel C.L."/>
        </authorList>
    </citation>
    <scope>NUCLEOTIDE SEQUENCE</scope>
    <source>
        <strain evidence="1">K2</strain>
    </source>
</reference>